<dbReference type="Gene3D" id="3.40.470.10">
    <property type="entry name" value="Uracil-DNA glycosylase-like domain"/>
    <property type="match status" value="1"/>
</dbReference>
<dbReference type="SMART" id="SM00986">
    <property type="entry name" value="UDG"/>
    <property type="match status" value="1"/>
</dbReference>
<comment type="caution">
    <text evidence="9">The sequence shown here is derived from an EMBL/GenBank/DDBJ whole genome shotgun (WGS) entry which is preliminary data.</text>
</comment>
<dbReference type="InterPro" id="IPR005122">
    <property type="entry name" value="Uracil-DNA_glycosylase-like"/>
</dbReference>
<evidence type="ECO:0000256" key="1">
    <source>
        <dbReference type="ARBA" id="ARBA00022485"/>
    </source>
</evidence>
<evidence type="ECO:0000256" key="7">
    <source>
        <dbReference type="ARBA" id="ARBA00023204"/>
    </source>
</evidence>
<dbReference type="GO" id="GO:0051539">
    <property type="term" value="F:4 iron, 4 sulfur cluster binding"/>
    <property type="evidence" value="ECO:0007669"/>
    <property type="project" value="UniProtKB-KW"/>
</dbReference>
<accession>W4LML9</accession>
<keyword evidence="1" id="KW-0004">4Fe-4S</keyword>
<dbReference type="GO" id="GO:0046872">
    <property type="term" value="F:metal ion binding"/>
    <property type="evidence" value="ECO:0007669"/>
    <property type="project" value="UniProtKB-KW"/>
</dbReference>
<dbReference type="PANTHER" id="PTHR33693">
    <property type="entry name" value="TYPE-5 URACIL-DNA GLYCOSYLASE"/>
    <property type="match status" value="1"/>
</dbReference>
<dbReference type="GO" id="GO:0097506">
    <property type="term" value="F:deaminated base DNA N-glycosylase activity"/>
    <property type="evidence" value="ECO:0007669"/>
    <property type="project" value="UniProtKB-ARBA"/>
</dbReference>
<keyword evidence="7" id="KW-0234">DNA repair</keyword>
<keyword evidence="4" id="KW-0378">Hydrolase</keyword>
<keyword evidence="5" id="KW-0408">Iron</keyword>
<dbReference type="Pfam" id="PF03167">
    <property type="entry name" value="UDG"/>
    <property type="match status" value="1"/>
</dbReference>
<evidence type="ECO:0000256" key="4">
    <source>
        <dbReference type="ARBA" id="ARBA00022801"/>
    </source>
</evidence>
<feature type="domain" description="Uracil-DNA glycosylase-like" evidence="8">
    <location>
        <begin position="35"/>
        <end position="182"/>
    </location>
</feature>
<dbReference type="InterPro" id="IPR036895">
    <property type="entry name" value="Uracil-DNA_glycosylase-like_sf"/>
</dbReference>
<reference evidence="9 10" key="1">
    <citation type="journal article" date="2014" name="Nature">
        <title>An environmental bacterial taxon with a large and distinct metabolic repertoire.</title>
        <authorList>
            <person name="Wilson M.C."/>
            <person name="Mori T."/>
            <person name="Ruckert C."/>
            <person name="Uria A.R."/>
            <person name="Helf M.J."/>
            <person name="Takada K."/>
            <person name="Gernert C."/>
            <person name="Steffens U.A."/>
            <person name="Heycke N."/>
            <person name="Schmitt S."/>
            <person name="Rinke C."/>
            <person name="Helfrich E.J."/>
            <person name="Brachmann A.O."/>
            <person name="Gurgui C."/>
            <person name="Wakimoto T."/>
            <person name="Kracht M."/>
            <person name="Crusemann M."/>
            <person name="Hentschel U."/>
            <person name="Abe I."/>
            <person name="Matsunaga S."/>
            <person name="Kalinowski J."/>
            <person name="Takeyama H."/>
            <person name="Piel J."/>
        </authorList>
    </citation>
    <scope>NUCLEOTIDE SEQUENCE [LARGE SCALE GENOMIC DNA]</scope>
    <source>
        <strain evidence="10">TSY2</strain>
    </source>
</reference>
<dbReference type="CDD" id="cd10030">
    <property type="entry name" value="UDG-F4_TTUDGA_SPO1dp_like"/>
    <property type="match status" value="1"/>
</dbReference>
<keyword evidence="10" id="KW-1185">Reference proteome</keyword>
<evidence type="ECO:0000256" key="3">
    <source>
        <dbReference type="ARBA" id="ARBA00022763"/>
    </source>
</evidence>
<dbReference type="SMART" id="SM00987">
    <property type="entry name" value="UreE_C"/>
    <property type="match status" value="1"/>
</dbReference>
<dbReference type="Proteomes" id="UP000019140">
    <property type="component" value="Unassembled WGS sequence"/>
</dbReference>
<organism evidence="9 10">
    <name type="scientific">Candidatus Entotheonella gemina</name>
    <dbReference type="NCBI Taxonomy" id="1429439"/>
    <lineage>
        <taxon>Bacteria</taxon>
        <taxon>Pseudomonadati</taxon>
        <taxon>Nitrospinota/Tectimicrobiota group</taxon>
        <taxon>Candidatus Tectimicrobiota</taxon>
        <taxon>Candidatus Entotheonellia</taxon>
        <taxon>Candidatus Entotheonellales</taxon>
        <taxon>Candidatus Entotheonellaceae</taxon>
        <taxon>Candidatus Entotheonella</taxon>
    </lineage>
</organism>
<evidence type="ECO:0000259" key="8">
    <source>
        <dbReference type="SMART" id="SM00986"/>
    </source>
</evidence>
<evidence type="ECO:0000256" key="6">
    <source>
        <dbReference type="ARBA" id="ARBA00023014"/>
    </source>
</evidence>
<evidence type="ECO:0000256" key="5">
    <source>
        <dbReference type="ARBA" id="ARBA00023004"/>
    </source>
</evidence>
<gene>
    <name evidence="9" type="ORF">ETSY2_41325</name>
</gene>
<dbReference type="SUPFAM" id="SSF52141">
    <property type="entry name" value="Uracil-DNA glycosylase-like"/>
    <property type="match status" value="1"/>
</dbReference>
<keyword evidence="6" id="KW-0411">Iron-sulfur</keyword>
<dbReference type="PANTHER" id="PTHR33693:SF1">
    <property type="entry name" value="TYPE-4 URACIL-DNA GLYCOSYLASE"/>
    <property type="match status" value="1"/>
</dbReference>
<sequence>MEQSNHVADSLDALRQVYQNCQRCALAASRSRVVFGHGRPGAPLFLLAERIGDMDEQTGRPFSGPAGDLLMRILAAPQVEIPARDVYLSNLVLCRAENNRSPRVAEMRACRERLAQEMQLVDPQVLVILGRLPWQHVLGGKGSLERQRGWYRTPEGRPAYVTFNPASALHGEAHAIRRKKLLIYEDWQAIAAAYRELSGD</sequence>
<dbReference type="EMBL" id="AZHX01001862">
    <property type="protein sequence ID" value="ETW99217.1"/>
    <property type="molecule type" value="Genomic_DNA"/>
</dbReference>
<protein>
    <recommendedName>
        <fullName evidence="8">Uracil-DNA glycosylase-like domain-containing protein</fullName>
    </recommendedName>
</protein>
<proteinExistence type="predicted"/>
<name>W4LML9_9BACT</name>
<dbReference type="InterPro" id="IPR051536">
    <property type="entry name" value="UDG_Type-4/5"/>
</dbReference>
<dbReference type="AlphaFoldDB" id="W4LML9"/>
<dbReference type="GO" id="GO:0006281">
    <property type="term" value="P:DNA repair"/>
    <property type="evidence" value="ECO:0007669"/>
    <property type="project" value="UniProtKB-KW"/>
</dbReference>
<dbReference type="HOGENOM" id="CLU_044815_1_3_7"/>
<keyword evidence="3" id="KW-0227">DNA damage</keyword>
<evidence type="ECO:0000313" key="9">
    <source>
        <dbReference type="EMBL" id="ETW99217.1"/>
    </source>
</evidence>
<evidence type="ECO:0000313" key="10">
    <source>
        <dbReference type="Proteomes" id="UP000019140"/>
    </source>
</evidence>
<evidence type="ECO:0000256" key="2">
    <source>
        <dbReference type="ARBA" id="ARBA00022723"/>
    </source>
</evidence>
<keyword evidence="2" id="KW-0479">Metal-binding</keyword>